<dbReference type="Pfam" id="PF00078">
    <property type="entry name" value="RVT_1"/>
    <property type="match status" value="1"/>
</dbReference>
<keyword evidence="2" id="KW-0695">RNA-directed DNA polymerase</keyword>
<dbReference type="InterPro" id="IPR000477">
    <property type="entry name" value="RT_dom"/>
</dbReference>
<dbReference type="Proteomes" id="UP001454036">
    <property type="component" value="Unassembled WGS sequence"/>
</dbReference>
<dbReference type="SUPFAM" id="SSF56672">
    <property type="entry name" value="DNA/RNA polymerases"/>
    <property type="match status" value="1"/>
</dbReference>
<proteinExistence type="predicted"/>
<evidence type="ECO:0000259" key="1">
    <source>
        <dbReference type="PROSITE" id="PS50878"/>
    </source>
</evidence>
<dbReference type="PANTHER" id="PTHR33116">
    <property type="entry name" value="REVERSE TRANSCRIPTASE ZINC-BINDING DOMAIN-CONTAINING PROTEIN-RELATED-RELATED"/>
    <property type="match status" value="1"/>
</dbReference>
<protein>
    <submittedName>
        <fullName evidence="2">Reverse transcriptase</fullName>
    </submittedName>
</protein>
<dbReference type="GO" id="GO:0003964">
    <property type="term" value="F:RNA-directed DNA polymerase activity"/>
    <property type="evidence" value="ECO:0007669"/>
    <property type="project" value="UniProtKB-KW"/>
</dbReference>
<comment type="caution">
    <text evidence="2">The sequence shown here is derived from an EMBL/GenBank/DDBJ whole genome shotgun (WGS) entry which is preliminary data.</text>
</comment>
<dbReference type="CDD" id="cd01650">
    <property type="entry name" value="RT_nLTR_like"/>
    <property type="match status" value="1"/>
</dbReference>
<dbReference type="EMBL" id="BAABME010015703">
    <property type="protein sequence ID" value="GAA0142553.1"/>
    <property type="molecule type" value="Genomic_DNA"/>
</dbReference>
<accession>A0AAV3NUA0</accession>
<dbReference type="AlphaFoldDB" id="A0AAV3NUA0"/>
<evidence type="ECO:0000313" key="2">
    <source>
        <dbReference type="EMBL" id="GAA0142553.1"/>
    </source>
</evidence>
<keyword evidence="3" id="KW-1185">Reference proteome</keyword>
<reference evidence="2 3" key="1">
    <citation type="submission" date="2024-01" db="EMBL/GenBank/DDBJ databases">
        <title>The complete chloroplast genome sequence of Lithospermum erythrorhizon: insights into the phylogenetic relationship among Boraginaceae species and the maternal lineages of purple gromwells.</title>
        <authorList>
            <person name="Okada T."/>
            <person name="Watanabe K."/>
        </authorList>
    </citation>
    <scope>NUCLEOTIDE SEQUENCE [LARGE SCALE GENOMIC DNA]</scope>
</reference>
<name>A0AAV3NUA0_LITER</name>
<dbReference type="PROSITE" id="PS50878">
    <property type="entry name" value="RT_POL"/>
    <property type="match status" value="1"/>
</dbReference>
<gene>
    <name evidence="2" type="ORF">LIER_35589</name>
</gene>
<evidence type="ECO:0000313" key="3">
    <source>
        <dbReference type="Proteomes" id="UP001454036"/>
    </source>
</evidence>
<keyword evidence="2" id="KW-0548">Nucleotidyltransferase</keyword>
<sequence length="530" mass="61324">MSKLLSSRLAQLLPKLVSEFQAGFVPGRLIQDNIFLAQYLIHHIDKGKLQGNVILNLDMSKAFDKLSWSFLQKVLRKFGRKFGFSEDWIGRVMACLSNNWFSIIINGKSKGFFKSDKGVRQGDPLSPALFILAEEYLFKGLQQLHHQQPEIAYHSDCSVVVPALGFANDVLIFSTGSKQALTKIMSFLDHYQSVSGQLINREKSSWITSNKAAPARCSIIQRATGFRKGTMPFKYLGVPIFKGKKQIFLFDDLIEKIRGRLHSWSSNFLSFGGRITLLQSVLTTLPTYYIQVIQMPEAVYNKIDKKFNTFLWDGMPWCKWSKVCAPYEEGGLNMRRLADLHQSFMQKAWKRLREGNSLWSRFMLNKYCRKYHPRIAPVHPSHSRVWKNLHKVRDEAESNIHWQLGQGLCDFWMDSWMELGPLCHLYPDQKGGIRVNEVWLDGTWDEAALSKLISPDHLHRVKEVFIDQGTPDLLLWKSSKDGHFSFKATYEEVRDQCQPSALYSVIWHQNISKKMSFVAWRLLNGWFTNR</sequence>
<dbReference type="InterPro" id="IPR043502">
    <property type="entry name" value="DNA/RNA_pol_sf"/>
</dbReference>
<organism evidence="2 3">
    <name type="scientific">Lithospermum erythrorhizon</name>
    <name type="common">Purple gromwell</name>
    <name type="synonym">Lithospermum officinale var. erythrorhizon</name>
    <dbReference type="NCBI Taxonomy" id="34254"/>
    <lineage>
        <taxon>Eukaryota</taxon>
        <taxon>Viridiplantae</taxon>
        <taxon>Streptophyta</taxon>
        <taxon>Embryophyta</taxon>
        <taxon>Tracheophyta</taxon>
        <taxon>Spermatophyta</taxon>
        <taxon>Magnoliopsida</taxon>
        <taxon>eudicotyledons</taxon>
        <taxon>Gunneridae</taxon>
        <taxon>Pentapetalae</taxon>
        <taxon>asterids</taxon>
        <taxon>lamiids</taxon>
        <taxon>Boraginales</taxon>
        <taxon>Boraginaceae</taxon>
        <taxon>Boraginoideae</taxon>
        <taxon>Lithospermeae</taxon>
        <taxon>Lithospermum</taxon>
    </lineage>
</organism>
<feature type="domain" description="Reverse transcriptase" evidence="1">
    <location>
        <begin position="1"/>
        <end position="240"/>
    </location>
</feature>
<dbReference type="PANTHER" id="PTHR33116:SF80">
    <property type="entry name" value="REVERSE TRANSCRIPTASE ZINC-BINDING DOMAIN-CONTAINING PROTEIN"/>
    <property type="match status" value="1"/>
</dbReference>
<keyword evidence="2" id="KW-0808">Transferase</keyword>